<feature type="compositionally biased region" description="Low complexity" evidence="1">
    <location>
        <begin position="1"/>
        <end position="10"/>
    </location>
</feature>
<evidence type="ECO:0000313" key="4">
    <source>
        <dbReference type="EMBL" id="QDZ19074.1"/>
    </source>
</evidence>
<dbReference type="SUPFAM" id="SSF51045">
    <property type="entry name" value="WW domain"/>
    <property type="match status" value="1"/>
</dbReference>
<evidence type="ECO:0000259" key="3">
    <source>
        <dbReference type="PROSITE" id="PS50020"/>
    </source>
</evidence>
<evidence type="ECO:0000313" key="5">
    <source>
        <dbReference type="Proteomes" id="UP000316726"/>
    </source>
</evidence>
<dbReference type="Gene3D" id="2.20.70.10">
    <property type="match status" value="1"/>
</dbReference>
<dbReference type="OrthoDB" id="1925898at2759"/>
<accession>A0A5B8MFU8</accession>
<keyword evidence="5" id="KW-1185">Reference proteome</keyword>
<dbReference type="PANTHER" id="PTHR36347">
    <property type="entry name" value="EXPRESSED PROTEIN"/>
    <property type="match status" value="1"/>
</dbReference>
<dbReference type="GO" id="GO:0009507">
    <property type="term" value="C:chloroplast"/>
    <property type="evidence" value="ECO:0007669"/>
    <property type="project" value="TreeGrafter"/>
</dbReference>
<gene>
    <name evidence="4" type="ORF">A3770_02p15920</name>
</gene>
<name>A0A5B8MFU8_9CHLO</name>
<keyword evidence="2" id="KW-0812">Transmembrane</keyword>
<keyword evidence="2" id="KW-0472">Membrane</keyword>
<dbReference type="CDD" id="cd00201">
    <property type="entry name" value="WW"/>
    <property type="match status" value="1"/>
</dbReference>
<dbReference type="EMBL" id="CP031035">
    <property type="protein sequence ID" value="QDZ19074.1"/>
    <property type="molecule type" value="Genomic_DNA"/>
</dbReference>
<organism evidence="4 5">
    <name type="scientific">Chloropicon primus</name>
    <dbReference type="NCBI Taxonomy" id="1764295"/>
    <lineage>
        <taxon>Eukaryota</taxon>
        <taxon>Viridiplantae</taxon>
        <taxon>Chlorophyta</taxon>
        <taxon>Chloropicophyceae</taxon>
        <taxon>Chloropicales</taxon>
        <taxon>Chloropicaceae</taxon>
        <taxon>Chloropicon</taxon>
    </lineage>
</organism>
<sequence>MKMKATTTTRTTRRTTRGLGGTALLTSRFRWSGTRRADRSASLLRARGKDGEGLPQGWQAFDDPKSGKKYYYNETTDKTQWEKPGSEVGSPGRSEEELESMEARLGIGRKGRDQLKSSQAAVASTPEGNDSAVRSPGRRQSEADKVVWKEGSLTPEGWDEMDVQKKVVEGLWGEKGLLYWLNYLSYRLIFVMIGGWILFRFVGPALNIYQLTNPFDLSNVPL</sequence>
<feature type="transmembrane region" description="Helical" evidence="2">
    <location>
        <begin position="188"/>
        <end position="209"/>
    </location>
</feature>
<evidence type="ECO:0000256" key="2">
    <source>
        <dbReference type="SAM" id="Phobius"/>
    </source>
</evidence>
<reference evidence="4 5" key="1">
    <citation type="submission" date="2018-07" db="EMBL/GenBank/DDBJ databases">
        <title>The complete nuclear genome of the prasinophyte Chloropicon primus (CCMP1205).</title>
        <authorList>
            <person name="Pombert J.-F."/>
            <person name="Otis C."/>
            <person name="Turmel M."/>
            <person name="Lemieux C."/>
        </authorList>
    </citation>
    <scope>NUCLEOTIDE SEQUENCE [LARGE SCALE GENOMIC DNA]</scope>
    <source>
        <strain evidence="4 5">CCMP1205</strain>
    </source>
</reference>
<feature type="compositionally biased region" description="Polar residues" evidence="1">
    <location>
        <begin position="116"/>
        <end position="128"/>
    </location>
</feature>
<dbReference type="SMART" id="SM00456">
    <property type="entry name" value="WW"/>
    <property type="match status" value="1"/>
</dbReference>
<dbReference type="InterPro" id="IPR001202">
    <property type="entry name" value="WW_dom"/>
</dbReference>
<feature type="domain" description="WW" evidence="3">
    <location>
        <begin position="52"/>
        <end position="86"/>
    </location>
</feature>
<feature type="compositionally biased region" description="Basic and acidic residues" evidence="1">
    <location>
        <begin position="75"/>
        <end position="85"/>
    </location>
</feature>
<dbReference type="Proteomes" id="UP000316726">
    <property type="component" value="Chromosome 2"/>
</dbReference>
<evidence type="ECO:0000256" key="1">
    <source>
        <dbReference type="SAM" id="MobiDB-lite"/>
    </source>
</evidence>
<feature type="region of interest" description="Disordered" evidence="1">
    <location>
        <begin position="1"/>
        <end position="145"/>
    </location>
</feature>
<dbReference type="PANTHER" id="PTHR36347:SF1">
    <property type="entry name" value="EXPRESSED PROTEIN"/>
    <property type="match status" value="1"/>
</dbReference>
<dbReference type="PROSITE" id="PS01159">
    <property type="entry name" value="WW_DOMAIN_1"/>
    <property type="match status" value="1"/>
</dbReference>
<dbReference type="Pfam" id="PF00397">
    <property type="entry name" value="WW"/>
    <property type="match status" value="1"/>
</dbReference>
<protein>
    <recommendedName>
        <fullName evidence="3">WW domain-containing protein</fullName>
    </recommendedName>
</protein>
<dbReference type="InterPro" id="IPR036020">
    <property type="entry name" value="WW_dom_sf"/>
</dbReference>
<dbReference type="AlphaFoldDB" id="A0A5B8MFU8"/>
<dbReference type="PROSITE" id="PS50020">
    <property type="entry name" value="WW_DOMAIN_2"/>
    <property type="match status" value="1"/>
</dbReference>
<keyword evidence="2" id="KW-1133">Transmembrane helix</keyword>
<proteinExistence type="predicted"/>